<dbReference type="EMBL" id="VSSQ01000019">
    <property type="protein sequence ID" value="MPL62909.1"/>
    <property type="molecule type" value="Genomic_DNA"/>
</dbReference>
<organism evidence="2">
    <name type="scientific">bioreactor metagenome</name>
    <dbReference type="NCBI Taxonomy" id="1076179"/>
    <lineage>
        <taxon>unclassified sequences</taxon>
        <taxon>metagenomes</taxon>
        <taxon>ecological metagenomes</taxon>
    </lineage>
</organism>
<sequence length="422" mass="44509">MDDNLRKILILLSIFLILFGFMATISATMNVIVITDPTGQDINGVAGGSMSFADNMFQSTFLMSKEKQFVVLSGGEGDSSNRLKAIVDAISRLENGATAAEGAAAASSYSGIRLMVGGPSIGAAVGGSFDAYLITVEDDNSIQITPYSGGLAVLPPGKKGAIIHLRNTHGNPQYGTATQVRRETALNIGRMIRDGYSATTIVGQVFKEVSNDAGEKYGGGAVNLVAGISTGDMFTPEEINTTGYPMNEPYVKVCPNDGWSSGYPAAENYETCPIDGTPLKVVYAYEALTDAITVTQDSVSVSVYGSETPGLSETTSEVVKASVTKYGYDSNAIAGSINKGIRNGLIVGVNYVEPKDINVKAGSKAVGVYYTPLPDGRSSPPWNLPVSSFVLDILGSIQTAIGIILILLVIFRSRLLKSFQKK</sequence>
<comment type="caution">
    <text evidence="2">The sequence shown here is derived from an EMBL/GenBank/DDBJ whole genome shotgun (WGS) entry which is preliminary data.</text>
</comment>
<keyword evidence="1" id="KW-0472">Membrane</keyword>
<keyword evidence="1" id="KW-0812">Transmembrane</keyword>
<accession>A0A644T810</accession>
<gene>
    <name evidence="2" type="ORF">SDC9_08529</name>
</gene>
<protein>
    <submittedName>
        <fullName evidence="2">Uncharacterized protein</fullName>
    </submittedName>
</protein>
<name>A0A644T810_9ZZZZ</name>
<evidence type="ECO:0000256" key="1">
    <source>
        <dbReference type="SAM" id="Phobius"/>
    </source>
</evidence>
<dbReference type="AlphaFoldDB" id="A0A644T810"/>
<proteinExistence type="predicted"/>
<evidence type="ECO:0000313" key="2">
    <source>
        <dbReference type="EMBL" id="MPL62909.1"/>
    </source>
</evidence>
<reference evidence="2" key="1">
    <citation type="submission" date="2019-08" db="EMBL/GenBank/DDBJ databases">
        <authorList>
            <person name="Kucharzyk K."/>
            <person name="Murdoch R.W."/>
            <person name="Higgins S."/>
            <person name="Loffler F."/>
        </authorList>
    </citation>
    <scope>NUCLEOTIDE SEQUENCE</scope>
</reference>
<feature type="transmembrane region" description="Helical" evidence="1">
    <location>
        <begin position="389"/>
        <end position="411"/>
    </location>
</feature>
<keyword evidence="1" id="KW-1133">Transmembrane helix</keyword>